<name>A0A2J8AJF0_9CHLO</name>
<gene>
    <name evidence="1" type="ORF">TSOC_000448</name>
</gene>
<proteinExistence type="predicted"/>
<dbReference type="AlphaFoldDB" id="A0A2J8AJF0"/>
<organism evidence="1 2">
    <name type="scientific">Tetrabaena socialis</name>
    <dbReference type="NCBI Taxonomy" id="47790"/>
    <lineage>
        <taxon>Eukaryota</taxon>
        <taxon>Viridiplantae</taxon>
        <taxon>Chlorophyta</taxon>
        <taxon>core chlorophytes</taxon>
        <taxon>Chlorophyceae</taxon>
        <taxon>CS clade</taxon>
        <taxon>Chlamydomonadales</taxon>
        <taxon>Tetrabaenaceae</taxon>
        <taxon>Tetrabaena</taxon>
    </lineage>
</organism>
<reference evidence="1 2" key="1">
    <citation type="journal article" date="2017" name="Mol. Biol. Evol.">
        <title>The 4-celled Tetrabaena socialis nuclear genome reveals the essential components for genetic control of cell number at the origin of multicellularity in the volvocine lineage.</title>
        <authorList>
            <person name="Featherston J."/>
            <person name="Arakaki Y."/>
            <person name="Hanschen E.R."/>
            <person name="Ferris P.J."/>
            <person name="Michod R.E."/>
            <person name="Olson B.J.S.C."/>
            <person name="Nozaki H."/>
            <person name="Durand P.M."/>
        </authorList>
    </citation>
    <scope>NUCLEOTIDE SEQUENCE [LARGE SCALE GENOMIC DNA]</scope>
    <source>
        <strain evidence="1 2">NIES-571</strain>
    </source>
</reference>
<accession>A0A2J8AJF0</accession>
<protein>
    <submittedName>
        <fullName evidence="1">Uncharacterized protein</fullName>
    </submittedName>
</protein>
<evidence type="ECO:0000313" key="1">
    <source>
        <dbReference type="EMBL" id="PNH12634.1"/>
    </source>
</evidence>
<evidence type="ECO:0000313" key="2">
    <source>
        <dbReference type="Proteomes" id="UP000236333"/>
    </source>
</evidence>
<keyword evidence="2" id="KW-1185">Reference proteome</keyword>
<comment type="caution">
    <text evidence="1">The sequence shown here is derived from an EMBL/GenBank/DDBJ whole genome shotgun (WGS) entry which is preliminary data.</text>
</comment>
<dbReference type="EMBL" id="PGGS01000006">
    <property type="protein sequence ID" value="PNH12634.1"/>
    <property type="molecule type" value="Genomic_DNA"/>
</dbReference>
<sequence length="88" mass="9347">MPAHKTLARPHADPHIGSDRFESRIGVAKARAHQAPYAHPAACRTIPAATGGVPYNEMVGGGRYRPLAAAAAGSMKTDFVRKSAKRIE</sequence>
<dbReference type="Proteomes" id="UP000236333">
    <property type="component" value="Unassembled WGS sequence"/>
</dbReference>